<dbReference type="InterPro" id="IPR029063">
    <property type="entry name" value="SAM-dependent_MTases_sf"/>
</dbReference>
<dbReference type="KEGG" id="rue:DT065_10080"/>
<dbReference type="AlphaFoldDB" id="A0A345BZF1"/>
<keyword evidence="3 5" id="KW-0808">Transferase</keyword>
<keyword evidence="2 5" id="KW-0489">Methyltransferase</keyword>
<dbReference type="GO" id="GO:0008757">
    <property type="term" value="F:S-adenosylmethionine-dependent methyltransferase activity"/>
    <property type="evidence" value="ECO:0007669"/>
    <property type="project" value="InterPro"/>
</dbReference>
<dbReference type="PANTHER" id="PTHR44942">
    <property type="entry name" value="METHYLTRANSF_11 DOMAIN-CONTAINING PROTEIN"/>
    <property type="match status" value="1"/>
</dbReference>
<reference evidence="5 6" key="1">
    <citation type="journal article" date="2018" name="J. Microbiol.">
        <title>Salicibibacter kimchii gen. nov., sp. nov., a moderately halophilic and alkalitolerant bacterium in the family Bacillaceae, isolated from kimchi.</title>
        <authorList>
            <person name="Jang J.Y."/>
            <person name="Oh Y.J."/>
            <person name="Lim S.K."/>
            <person name="Park H.K."/>
            <person name="Lee C."/>
            <person name="Kim J.Y."/>
            <person name="Lee M.A."/>
            <person name="Choi H.J."/>
        </authorList>
    </citation>
    <scope>NUCLEOTIDE SEQUENCE [LARGE SCALE GENOMIC DNA]</scope>
    <source>
        <strain evidence="5 6">NKC1-1</strain>
    </source>
</reference>
<dbReference type="Gene3D" id="3.40.50.150">
    <property type="entry name" value="Vaccinia Virus protein VP39"/>
    <property type="match status" value="1"/>
</dbReference>
<dbReference type="Proteomes" id="UP000252100">
    <property type="component" value="Chromosome"/>
</dbReference>
<dbReference type="InterPro" id="IPR013216">
    <property type="entry name" value="Methyltransf_11"/>
</dbReference>
<gene>
    <name evidence="5" type="ORF">DT065_10080</name>
</gene>
<dbReference type="CDD" id="cd02440">
    <property type="entry name" value="AdoMet_MTases"/>
    <property type="match status" value="1"/>
</dbReference>
<dbReference type="OrthoDB" id="43862at2"/>
<feature type="domain" description="Methyltransferase type 11" evidence="4">
    <location>
        <begin position="47"/>
        <end position="142"/>
    </location>
</feature>
<evidence type="ECO:0000256" key="1">
    <source>
        <dbReference type="ARBA" id="ARBA00008361"/>
    </source>
</evidence>
<evidence type="ECO:0000259" key="4">
    <source>
        <dbReference type="Pfam" id="PF08241"/>
    </source>
</evidence>
<organism evidence="5 6">
    <name type="scientific">Salicibibacter kimchii</name>
    <dbReference type="NCBI Taxonomy" id="2099786"/>
    <lineage>
        <taxon>Bacteria</taxon>
        <taxon>Bacillati</taxon>
        <taxon>Bacillota</taxon>
        <taxon>Bacilli</taxon>
        <taxon>Bacillales</taxon>
        <taxon>Bacillaceae</taxon>
        <taxon>Salicibibacter</taxon>
    </lineage>
</organism>
<protein>
    <submittedName>
        <fullName evidence="5">Class I SAM-dependent methyltransferase</fullName>
    </submittedName>
</protein>
<dbReference type="Pfam" id="PF08241">
    <property type="entry name" value="Methyltransf_11"/>
    <property type="match status" value="1"/>
</dbReference>
<dbReference type="EMBL" id="CP031092">
    <property type="protein sequence ID" value="AXF56332.1"/>
    <property type="molecule type" value="Genomic_DNA"/>
</dbReference>
<dbReference type="GO" id="GO:0032259">
    <property type="term" value="P:methylation"/>
    <property type="evidence" value="ECO:0007669"/>
    <property type="project" value="UniProtKB-KW"/>
</dbReference>
<evidence type="ECO:0000313" key="5">
    <source>
        <dbReference type="EMBL" id="AXF56332.1"/>
    </source>
</evidence>
<dbReference type="InterPro" id="IPR051052">
    <property type="entry name" value="Diverse_substrate_MTase"/>
</dbReference>
<sequence>MENKNKVVQDTFSAAAEKYVNSTLHAKGKDLQALATTNKLTGEEVVLDIATGGGHVANALAPLAKEVTAMDITVEMLESAETFIRGNGHDNVRFVEGDAEGLPFADEAFDVAVSRIAAHHFSRPDVFLQESFRVLKSGGSFFLLDNTAPEADVFDTFYNEIEKLRDPSHIRAWKKSEWTAKIEEAGFTVQYVQRFRKTFDFQDWCDRLDVAAETRTLLQSKMIDAPSSLQQKFNIQYGEDENVSSFDGESILLQASK</sequence>
<keyword evidence="6" id="KW-1185">Reference proteome</keyword>
<accession>A0A345BZF1</accession>
<dbReference type="SUPFAM" id="SSF53335">
    <property type="entry name" value="S-adenosyl-L-methionine-dependent methyltransferases"/>
    <property type="match status" value="1"/>
</dbReference>
<dbReference type="RefSeq" id="WP_114373023.1">
    <property type="nucleotide sequence ID" value="NZ_CP031092.1"/>
</dbReference>
<dbReference type="PANTHER" id="PTHR44942:SF4">
    <property type="entry name" value="METHYLTRANSFERASE TYPE 11 DOMAIN-CONTAINING PROTEIN"/>
    <property type="match status" value="1"/>
</dbReference>
<proteinExistence type="inferred from homology"/>
<evidence type="ECO:0000256" key="2">
    <source>
        <dbReference type="ARBA" id="ARBA00022603"/>
    </source>
</evidence>
<name>A0A345BZF1_9BACI</name>
<evidence type="ECO:0000256" key="3">
    <source>
        <dbReference type="ARBA" id="ARBA00022679"/>
    </source>
</evidence>
<comment type="similarity">
    <text evidence="1">Belongs to the methyltransferase superfamily.</text>
</comment>
<evidence type="ECO:0000313" key="6">
    <source>
        <dbReference type="Proteomes" id="UP000252100"/>
    </source>
</evidence>